<reference evidence="8 9" key="1">
    <citation type="submission" date="2018-06" db="EMBL/GenBank/DDBJ databases">
        <authorList>
            <consortium name="Pathogen Informatics"/>
            <person name="Doyle S."/>
        </authorList>
    </citation>
    <scope>NUCLEOTIDE SEQUENCE [LARGE SCALE GENOMIC DNA]</scope>
    <source>
        <strain evidence="8 9">NCTC11343</strain>
    </source>
</reference>
<evidence type="ECO:0000256" key="4">
    <source>
        <dbReference type="ARBA" id="ARBA00023136"/>
    </source>
</evidence>
<evidence type="ECO:0000256" key="1">
    <source>
        <dbReference type="ARBA" id="ARBA00004167"/>
    </source>
</evidence>
<name>A0A2X2LFX3_SPHMU</name>
<keyword evidence="5" id="KW-0175">Coiled coil</keyword>
<comment type="subcellular location">
    <subcellularLocation>
        <location evidence="1">Membrane</location>
        <topology evidence="1">Single-pass membrane protein</topology>
    </subcellularLocation>
</comment>
<evidence type="ECO:0000259" key="6">
    <source>
        <dbReference type="Pfam" id="PF25917"/>
    </source>
</evidence>
<keyword evidence="3" id="KW-1133">Transmembrane helix</keyword>
<keyword evidence="2" id="KW-0812">Transmembrane</keyword>
<dbReference type="Proteomes" id="UP000251241">
    <property type="component" value="Unassembled WGS sequence"/>
</dbReference>
<evidence type="ECO:0000313" key="9">
    <source>
        <dbReference type="Proteomes" id="UP000251241"/>
    </source>
</evidence>
<dbReference type="Pfam" id="PF25963">
    <property type="entry name" value="Beta-barrel_AAEA"/>
    <property type="match status" value="1"/>
</dbReference>
<feature type="domain" description="Multidrug resistance protein MdtA-like barrel-sandwich hybrid" evidence="6">
    <location>
        <begin position="58"/>
        <end position="251"/>
    </location>
</feature>
<organism evidence="8 9">
    <name type="scientific">Sphingobacterium multivorum</name>
    <dbReference type="NCBI Taxonomy" id="28454"/>
    <lineage>
        <taxon>Bacteria</taxon>
        <taxon>Pseudomonadati</taxon>
        <taxon>Bacteroidota</taxon>
        <taxon>Sphingobacteriia</taxon>
        <taxon>Sphingobacteriales</taxon>
        <taxon>Sphingobacteriaceae</taxon>
        <taxon>Sphingobacterium</taxon>
    </lineage>
</organism>
<dbReference type="InterPro" id="IPR050739">
    <property type="entry name" value="MFP"/>
</dbReference>
<dbReference type="Gene3D" id="2.40.50.100">
    <property type="match status" value="1"/>
</dbReference>
<proteinExistence type="predicted"/>
<feature type="coiled-coil region" evidence="5">
    <location>
        <begin position="161"/>
        <end position="188"/>
    </location>
</feature>
<gene>
    <name evidence="8" type="primary">yiaV_2</name>
    <name evidence="8" type="ORF">NCTC11343_04332</name>
</gene>
<evidence type="ECO:0000256" key="2">
    <source>
        <dbReference type="ARBA" id="ARBA00022692"/>
    </source>
</evidence>
<dbReference type="AlphaFoldDB" id="A0A2X2LFX3"/>
<dbReference type="Pfam" id="PF25917">
    <property type="entry name" value="BSH_RND"/>
    <property type="match status" value="1"/>
</dbReference>
<evidence type="ECO:0000256" key="5">
    <source>
        <dbReference type="SAM" id="Coils"/>
    </source>
</evidence>
<evidence type="ECO:0000259" key="7">
    <source>
        <dbReference type="Pfam" id="PF25963"/>
    </source>
</evidence>
<dbReference type="SUPFAM" id="SSF111369">
    <property type="entry name" value="HlyD-like secretion proteins"/>
    <property type="match status" value="2"/>
</dbReference>
<dbReference type="InterPro" id="IPR058634">
    <property type="entry name" value="AaeA-lik-b-barrel"/>
</dbReference>
<protein>
    <submittedName>
        <fullName evidence="8">Inner membrane protein yiaV</fullName>
    </submittedName>
</protein>
<sequence length="353" mass="39765">MKPKSRRTVVEAQLTRITNWLAGIVLLALLLWGAQALWMRLRYTYTNDAQVTQYINPIVSRVGGYVVSVHYHDHQLVKRGDTLLLIDNKEYKYEADQVAASVNKEAAEINVLHSQKEILQAEHESLRTSIAAGEARVTKQQLEYDRYNYLFQEKSATAQQLEDVKATLDVYKSELASLKHKLQASQERVHDVDMKKGVVDAERVRLTAAVGRKRLDVGYTVIRAPYDGQIGKRTIEKGQMISAGEVLGFIVNRETPTWVTANFKETQLRYLHLGNRVEVVADAYPDQKFYGKIISISPATGSAFSLLPPDNATGNFVKIVQRVPVRIELDKQRGAQQLLSGMNVNVSVSKNQN</sequence>
<dbReference type="PANTHER" id="PTHR30386">
    <property type="entry name" value="MEMBRANE FUSION SUBUNIT OF EMRAB-TOLC MULTIDRUG EFFLUX PUMP"/>
    <property type="match status" value="1"/>
</dbReference>
<dbReference type="EMBL" id="UAUU01000011">
    <property type="protein sequence ID" value="SPZ92279.1"/>
    <property type="molecule type" value="Genomic_DNA"/>
</dbReference>
<feature type="domain" description="p-hydroxybenzoic acid efflux pump subunit AaeA-like beta-barrel" evidence="7">
    <location>
        <begin position="258"/>
        <end position="348"/>
    </location>
</feature>
<evidence type="ECO:0000313" key="8">
    <source>
        <dbReference type="EMBL" id="SPZ92279.1"/>
    </source>
</evidence>
<dbReference type="Gene3D" id="2.40.30.170">
    <property type="match status" value="1"/>
</dbReference>
<accession>A0A2X2LFX3</accession>
<dbReference type="RefSeq" id="WP_112375805.1">
    <property type="nucleotide sequence ID" value="NZ_CP069793.1"/>
</dbReference>
<dbReference type="GO" id="GO:0016020">
    <property type="term" value="C:membrane"/>
    <property type="evidence" value="ECO:0007669"/>
    <property type="project" value="UniProtKB-SubCell"/>
</dbReference>
<dbReference type="GeneID" id="97179300"/>
<dbReference type="GO" id="GO:0055085">
    <property type="term" value="P:transmembrane transport"/>
    <property type="evidence" value="ECO:0007669"/>
    <property type="project" value="InterPro"/>
</dbReference>
<evidence type="ECO:0000256" key="3">
    <source>
        <dbReference type="ARBA" id="ARBA00022989"/>
    </source>
</evidence>
<dbReference type="InterPro" id="IPR058625">
    <property type="entry name" value="MdtA-like_BSH"/>
</dbReference>
<dbReference type="PANTHER" id="PTHR30386:SF26">
    <property type="entry name" value="TRANSPORT PROTEIN COMB"/>
    <property type="match status" value="1"/>
</dbReference>
<keyword evidence="4" id="KW-0472">Membrane</keyword>